<proteinExistence type="inferred from homology"/>
<dbReference type="EMBL" id="JOTM01000015">
    <property type="protein sequence ID" value="KEK23477.1"/>
    <property type="molecule type" value="Genomic_DNA"/>
</dbReference>
<gene>
    <name evidence="11" type="ORF">BAGA_08240</name>
</gene>
<feature type="domain" description="Transposase putative helix-turn-helix" evidence="10">
    <location>
        <begin position="1"/>
        <end position="47"/>
    </location>
</feature>
<keyword evidence="7" id="KW-0233">DNA recombination</keyword>
<reference evidence="11 12" key="1">
    <citation type="submission" date="2014-06" db="EMBL/GenBank/DDBJ databases">
        <title>Draft genome sequence of Bacillus gaemokensis JCM 15801 (MCCC 1A00707).</title>
        <authorList>
            <person name="Lai Q."/>
            <person name="Liu Y."/>
            <person name="Shao Z."/>
        </authorList>
    </citation>
    <scope>NUCLEOTIDE SEQUENCE [LARGE SCALE GENOMIC DNA]</scope>
    <source>
        <strain evidence="11 12">JCM 15801</strain>
    </source>
</reference>
<comment type="similarity">
    <text evidence="2">In the N-terminal section; belongs to the transposase 2 family.</text>
</comment>
<evidence type="ECO:0000259" key="9">
    <source>
        <dbReference type="Pfam" id="PF07282"/>
    </source>
</evidence>
<keyword evidence="3" id="KW-0815">Transposition</keyword>
<dbReference type="NCBIfam" id="TIGR01766">
    <property type="entry name" value="IS200/IS605 family accessory protein TnpB-like domain"/>
    <property type="match status" value="1"/>
</dbReference>
<dbReference type="Pfam" id="PF01385">
    <property type="entry name" value="OrfB_IS605"/>
    <property type="match status" value="1"/>
</dbReference>
<evidence type="ECO:0000313" key="11">
    <source>
        <dbReference type="EMBL" id="KEK23477.1"/>
    </source>
</evidence>
<dbReference type="PANTHER" id="PTHR30405:SF25">
    <property type="entry name" value="RNA-GUIDED DNA ENDONUCLEASE INSQ-RELATED"/>
    <property type="match status" value="1"/>
</dbReference>
<evidence type="ECO:0000256" key="3">
    <source>
        <dbReference type="ARBA" id="ARBA00022578"/>
    </source>
</evidence>
<accession>A0A073KAL8</accession>
<dbReference type="GO" id="GO:0046872">
    <property type="term" value="F:metal ion binding"/>
    <property type="evidence" value="ECO:0007669"/>
    <property type="project" value="UniProtKB-KW"/>
</dbReference>
<evidence type="ECO:0000256" key="4">
    <source>
        <dbReference type="ARBA" id="ARBA00022723"/>
    </source>
</evidence>
<sequence length="377" mass="44486">MTMLLSQKYEIFPMKEQKETLGRWLQYCRQTYNSALLDKQRKYKENKQLYTRFDMQKQQTMDKKMYPFLKEVPSQPLQEVFLRLEKAYDGFFRGDANYPKLKKYKDYNSLTFTQFGFKPNGKYRLVMSFAENGKLYNKRLGEIDIFLHRPIEGTIKQLIIKRQSKRWYAIFSVERQVVPSSVVIENAIGIDVGLQKYAVLSNETVFENPRFLLQKEKQRRKAQRNLSKKKKGSANYKKQVERIRNLHEKVANQRKDFLHKLSYHLTQVYSVICIENLDIRKMVRNRKVSKSISDAGWGAFRKMLLYKCEKFGGLLVKVDPAYTSQDCSSCGNRVKKSLSIRTHICTKCGMVLDRDHNASLNILRKGLEQLLVRTTED</sequence>
<keyword evidence="5" id="KW-0862">Zinc</keyword>
<keyword evidence="6" id="KW-0238">DNA-binding</keyword>
<evidence type="ECO:0000256" key="7">
    <source>
        <dbReference type="ARBA" id="ARBA00023172"/>
    </source>
</evidence>
<keyword evidence="4" id="KW-0479">Metal-binding</keyword>
<dbReference type="InterPro" id="IPR010095">
    <property type="entry name" value="Cas12f1-like_TNB"/>
</dbReference>
<feature type="domain" description="Probable transposase IS891/IS1136/IS1341" evidence="8">
    <location>
        <begin position="172"/>
        <end position="285"/>
    </location>
</feature>
<organism evidence="11 12">
    <name type="scientific">Bacillus gaemokensis</name>
    <dbReference type="NCBI Taxonomy" id="574375"/>
    <lineage>
        <taxon>Bacteria</taxon>
        <taxon>Bacillati</taxon>
        <taxon>Bacillota</taxon>
        <taxon>Bacilli</taxon>
        <taxon>Bacillales</taxon>
        <taxon>Bacillaceae</taxon>
        <taxon>Bacillus</taxon>
        <taxon>Bacillus cereus group</taxon>
    </lineage>
</organism>
<dbReference type="Pfam" id="PF12323">
    <property type="entry name" value="HTH_OrfB_IS605"/>
    <property type="match status" value="1"/>
</dbReference>
<evidence type="ECO:0000256" key="2">
    <source>
        <dbReference type="ARBA" id="ARBA00011044"/>
    </source>
</evidence>
<evidence type="ECO:0000256" key="1">
    <source>
        <dbReference type="ARBA" id="ARBA00008761"/>
    </source>
</evidence>
<dbReference type="GO" id="GO:0003677">
    <property type="term" value="F:DNA binding"/>
    <property type="evidence" value="ECO:0007669"/>
    <property type="project" value="UniProtKB-KW"/>
</dbReference>
<comment type="similarity">
    <text evidence="1">In the C-terminal section; belongs to the transposase 35 family.</text>
</comment>
<dbReference type="InterPro" id="IPR001959">
    <property type="entry name" value="Transposase"/>
</dbReference>
<dbReference type="Proteomes" id="UP000027778">
    <property type="component" value="Unassembled WGS sequence"/>
</dbReference>
<dbReference type="NCBIfam" id="NF040570">
    <property type="entry name" value="guided_TnpB"/>
    <property type="match status" value="1"/>
</dbReference>
<name>A0A073KAL8_9BACI</name>
<dbReference type="eggNOG" id="COG0675">
    <property type="taxonomic scope" value="Bacteria"/>
</dbReference>
<dbReference type="Pfam" id="PF07282">
    <property type="entry name" value="Cas12f1-like_TNB"/>
    <property type="match status" value="1"/>
</dbReference>
<evidence type="ECO:0000259" key="10">
    <source>
        <dbReference type="Pfam" id="PF12323"/>
    </source>
</evidence>
<dbReference type="PANTHER" id="PTHR30405">
    <property type="entry name" value="TRANSPOSASE"/>
    <property type="match status" value="1"/>
</dbReference>
<keyword evidence="12" id="KW-1185">Reference proteome</keyword>
<dbReference type="AlphaFoldDB" id="A0A073KAL8"/>
<evidence type="ECO:0000256" key="6">
    <source>
        <dbReference type="ARBA" id="ARBA00023125"/>
    </source>
</evidence>
<comment type="caution">
    <text evidence="11">The sequence shown here is derived from an EMBL/GenBank/DDBJ whole genome shotgun (WGS) entry which is preliminary data.</text>
</comment>
<dbReference type="InterPro" id="IPR051399">
    <property type="entry name" value="RNA-guided_DNA_endo/Transpos"/>
</dbReference>
<dbReference type="GO" id="GO:0006310">
    <property type="term" value="P:DNA recombination"/>
    <property type="evidence" value="ECO:0007669"/>
    <property type="project" value="UniProtKB-KW"/>
</dbReference>
<evidence type="ECO:0000259" key="8">
    <source>
        <dbReference type="Pfam" id="PF01385"/>
    </source>
</evidence>
<feature type="domain" description="Cas12f1-like TNB" evidence="9">
    <location>
        <begin position="297"/>
        <end position="362"/>
    </location>
</feature>
<dbReference type="OrthoDB" id="56768at2"/>
<dbReference type="GO" id="GO:0032196">
    <property type="term" value="P:transposition"/>
    <property type="evidence" value="ECO:0007669"/>
    <property type="project" value="UniProtKB-KW"/>
</dbReference>
<dbReference type="InterPro" id="IPR021027">
    <property type="entry name" value="Transposase_put_HTH"/>
</dbReference>
<dbReference type="STRING" id="574375.AZF08_15475"/>
<dbReference type="RefSeq" id="WP_033675472.1">
    <property type="nucleotide sequence ID" value="NZ_JOTM01000015.1"/>
</dbReference>
<evidence type="ECO:0000313" key="12">
    <source>
        <dbReference type="Proteomes" id="UP000027778"/>
    </source>
</evidence>
<evidence type="ECO:0000256" key="5">
    <source>
        <dbReference type="ARBA" id="ARBA00022833"/>
    </source>
</evidence>
<protein>
    <submittedName>
        <fullName evidence="11">Transposase</fullName>
    </submittedName>
</protein>